<dbReference type="InterPro" id="IPR051200">
    <property type="entry name" value="Host-pathogen_enzymatic-act"/>
</dbReference>
<dbReference type="EMBL" id="AEJF01000180">
    <property type="protein sequence ID" value="KLU22396.1"/>
    <property type="molecule type" value="Genomic_DNA"/>
</dbReference>
<dbReference type="SUPFAM" id="SSF51004">
    <property type="entry name" value="C-terminal (heme d1) domain of cytochrome cd1-nitrite reductase"/>
    <property type="match status" value="1"/>
</dbReference>
<dbReference type="Gene3D" id="2.130.10.10">
    <property type="entry name" value="YVTN repeat-like/Quinoprotein amine dehydrogenase"/>
    <property type="match status" value="2"/>
</dbReference>
<dbReference type="SUPFAM" id="SSF53649">
    <property type="entry name" value="Alkaline phosphatase-like"/>
    <property type="match status" value="1"/>
</dbReference>
<sequence>MKNHSFERVFKLCIVASAVLLATQGARADSEHEGESTERSGRMPLATGQYVTPTYLSGAVQQPLNPGLAAYPNFVAGEAVRSQLSPDGTTLAVLCAGQNSLYAPDGTVDQANSTQYIFLYNVAGANMANPVLTQVIQQANAHVGLVFSPDSSTLYAAGGVDDAVYAYHKSGATWSQTAKIALGHAGKGVGLNVQPNAGGLGLSADGKTLVVANNYNDSISVIDTASSTVRYEHDLRPYQANNEGADGAAGGTFPFAVVVKGNGTAYVSSDRDREVVVVDISSPTAGRLLKRIKLDGNALGMTFDASQARLYVAQDNADQVAVIDTASNLVTAKIDARAPADLLRGSKYTGAATFAVTVSKDGGMLYAVNSGSNSVAVIPLSGRNANTVTGLIPTAYEPHDITFSADGNWMYIVNGKSITGANPGHLYGNTALVTSVTYPGGNAAAAAAARASNQYQFQLERASLVSAPVPKPYELPKLTEIVAQNNFYSGESGERDEGKIEFLRNRIKHVIYIVKENRTFDQILGDLRNGANADPSLAMFGRNITPNFHSIASNFVTLDNFMDPGDGSMDGWSWALQGRVTNTETITQQLNYAAVNRGLSYESEGSNRNVPVNLATVTERDHATNGAYSSGSGGLVGGPVNLLAGVGNHASSDAPFGIQKGYIFNAVLAAGGTVRNYGFLVNNIGSIGTQGSPVSNPFGSGVVQVAPLEPTLAALTDVYFRGYDQNYPDLWRYNEWKREFDQFVAQGNLPSLSTVRFSHDHTGSFSTALAGVNTPETQQADDDLAVGRLVEAVAHSPYAANTLIIVTEDDCQDGPDHVDSHRATSYVVGPYVKQGAVVKTHYSQVNVLRTIEDILGTQHINLNTAYQRPMTDVFDTRSSGAWTYNATASTVLKTTTLLAQGQPDGSVRFAQGPDVKPRHDAAYWDKVTIGFNFDEADQVPPAKYNKVLWSGIKGKKPYPTRPHGQELAQTDD</sequence>
<dbReference type="InterPro" id="IPR011048">
    <property type="entry name" value="Haem_d1_sf"/>
</dbReference>
<dbReference type="InterPro" id="IPR019405">
    <property type="entry name" value="Lactonase_7-beta_prop"/>
</dbReference>
<feature type="signal peptide" evidence="3">
    <location>
        <begin position="1"/>
        <end position="28"/>
    </location>
</feature>
<dbReference type="PANTHER" id="PTHR47197:SF3">
    <property type="entry name" value="DIHYDRO-HEME D1 DEHYDROGENASE"/>
    <property type="match status" value="1"/>
</dbReference>
<organism evidence="4 5">
    <name type="scientific">Caballeronia mineralivorans PML1(12)</name>
    <dbReference type="NCBI Taxonomy" id="908627"/>
    <lineage>
        <taxon>Bacteria</taxon>
        <taxon>Pseudomonadati</taxon>
        <taxon>Pseudomonadota</taxon>
        <taxon>Betaproteobacteria</taxon>
        <taxon>Burkholderiales</taxon>
        <taxon>Burkholderiaceae</taxon>
        <taxon>Caballeronia</taxon>
    </lineage>
</organism>
<dbReference type="Pfam" id="PF10282">
    <property type="entry name" value="Lactonase"/>
    <property type="match status" value="1"/>
</dbReference>
<evidence type="ECO:0000256" key="2">
    <source>
        <dbReference type="SAM" id="MobiDB-lite"/>
    </source>
</evidence>
<dbReference type="InterPro" id="IPR007312">
    <property type="entry name" value="Phosphoesterase"/>
</dbReference>
<dbReference type="OrthoDB" id="145213at2"/>
<gene>
    <name evidence="4" type="ORF">EOS_30840</name>
</gene>
<evidence type="ECO:0000313" key="5">
    <source>
        <dbReference type="Proteomes" id="UP000035963"/>
    </source>
</evidence>
<feature type="region of interest" description="Disordered" evidence="2">
    <location>
        <begin position="952"/>
        <end position="972"/>
    </location>
</feature>
<dbReference type="GO" id="GO:0016788">
    <property type="term" value="F:hydrolase activity, acting on ester bonds"/>
    <property type="evidence" value="ECO:0007669"/>
    <property type="project" value="InterPro"/>
</dbReference>
<dbReference type="InterPro" id="IPR017850">
    <property type="entry name" value="Alkaline_phosphatase_core_sf"/>
</dbReference>
<proteinExistence type="predicted"/>
<dbReference type="Pfam" id="PF04185">
    <property type="entry name" value="Phosphoesterase"/>
    <property type="match status" value="1"/>
</dbReference>
<dbReference type="PANTHER" id="PTHR47197">
    <property type="entry name" value="PROTEIN NIRF"/>
    <property type="match status" value="1"/>
</dbReference>
<dbReference type="InterPro" id="IPR015943">
    <property type="entry name" value="WD40/YVTN_repeat-like_dom_sf"/>
</dbReference>
<accession>A0A0J1CPY2</accession>
<dbReference type="PATRIC" id="fig|908627.4.peg.6876"/>
<keyword evidence="1" id="KW-0378">Hydrolase</keyword>
<keyword evidence="3" id="KW-0732">Signal</keyword>
<keyword evidence="5" id="KW-1185">Reference proteome</keyword>
<evidence type="ECO:0000256" key="3">
    <source>
        <dbReference type="SAM" id="SignalP"/>
    </source>
</evidence>
<dbReference type="Proteomes" id="UP000035963">
    <property type="component" value="Unassembled WGS sequence"/>
</dbReference>
<name>A0A0J1CPY2_9BURK</name>
<evidence type="ECO:0000256" key="1">
    <source>
        <dbReference type="ARBA" id="ARBA00022801"/>
    </source>
</evidence>
<feature type="chain" id="PRO_5005249003" description="Phosphoesterase" evidence="3">
    <location>
        <begin position="29"/>
        <end position="972"/>
    </location>
</feature>
<reference evidence="4 5" key="1">
    <citation type="journal article" date="2015" name="Genome Announc.">
        <title>Draft Genome Sequence of Burkholderia sp. Strain PML1(12), an Ectomycorrhizosphere-Inhabiting Bacterium with Effective Mineral-Weathering Ability.</title>
        <authorList>
            <person name="Uroz S."/>
            <person name="Oger P."/>
        </authorList>
    </citation>
    <scope>NUCLEOTIDE SEQUENCE [LARGE SCALE GENOMIC DNA]</scope>
    <source>
        <strain evidence="5">PML1(12)</strain>
    </source>
</reference>
<dbReference type="AlphaFoldDB" id="A0A0J1CPY2"/>
<evidence type="ECO:0008006" key="6">
    <source>
        <dbReference type="Google" id="ProtNLM"/>
    </source>
</evidence>
<comment type="caution">
    <text evidence="4">The sequence shown here is derived from an EMBL/GenBank/DDBJ whole genome shotgun (WGS) entry which is preliminary data.</text>
</comment>
<protein>
    <recommendedName>
        <fullName evidence="6">Phosphoesterase</fullName>
    </recommendedName>
</protein>
<evidence type="ECO:0000313" key="4">
    <source>
        <dbReference type="EMBL" id="KLU22396.1"/>
    </source>
</evidence>
<dbReference type="Gene3D" id="3.40.720.10">
    <property type="entry name" value="Alkaline Phosphatase, subunit A"/>
    <property type="match status" value="2"/>
</dbReference>
<dbReference type="RefSeq" id="WP_047895994.1">
    <property type="nucleotide sequence ID" value="NZ_AEJF01000180.1"/>
</dbReference>